<dbReference type="EMBL" id="MVGT01000435">
    <property type="protein sequence ID" value="OVA18574.1"/>
    <property type="molecule type" value="Genomic_DNA"/>
</dbReference>
<organism evidence="3 4">
    <name type="scientific">Macleaya cordata</name>
    <name type="common">Five-seeded plume-poppy</name>
    <name type="synonym">Bocconia cordata</name>
    <dbReference type="NCBI Taxonomy" id="56857"/>
    <lineage>
        <taxon>Eukaryota</taxon>
        <taxon>Viridiplantae</taxon>
        <taxon>Streptophyta</taxon>
        <taxon>Embryophyta</taxon>
        <taxon>Tracheophyta</taxon>
        <taxon>Spermatophyta</taxon>
        <taxon>Magnoliopsida</taxon>
        <taxon>Ranunculales</taxon>
        <taxon>Papaveraceae</taxon>
        <taxon>Papaveroideae</taxon>
        <taxon>Macleaya</taxon>
    </lineage>
</organism>
<evidence type="ECO:0000259" key="2">
    <source>
        <dbReference type="Pfam" id="PF13456"/>
    </source>
</evidence>
<dbReference type="InterPro" id="IPR012337">
    <property type="entry name" value="RNaseH-like_sf"/>
</dbReference>
<evidence type="ECO:0000313" key="4">
    <source>
        <dbReference type="Proteomes" id="UP000195402"/>
    </source>
</evidence>
<proteinExistence type="predicted"/>
<evidence type="ECO:0000256" key="1">
    <source>
        <dbReference type="SAM" id="MobiDB-lite"/>
    </source>
</evidence>
<evidence type="ECO:0000313" key="3">
    <source>
        <dbReference type="EMBL" id="OVA18574.1"/>
    </source>
</evidence>
<sequence>MTKERKKRREIEEREKKRVLLKESFRVSVEELEIGELCKDVVGKEVVFDLIHLCFCGEDAYLRRSCRLVYFVAMSEPVDKYFGDFCEVSSEFWNVTSYENPRCSTSNDNPPCLNPYVKPPCVFPDLGEPADKYFGSFCEVSSEFWNVTSSDNPRCSTPNDNPPCFNPNVKPPVFTPHVHPLGFAPNVQPPMFAPHIQPPMFTPYVQPLMFAPHVQPPRFTPHVFTPHINSPSSSHHVNLPCLSTPVNPGYDTNDGDFGSDAVEYYDLPCLCPDITDDDGPDDYESDAIEYDDDEIALHCKLAPAQQADVDLKLATKAWQAVLKIGLTPPVDFCSKNKKLSANGPVKKKKKKRKNNRRKKRRQNYQDLQLEEEQGIQRAENEQLDMQPIASSHEVRKCFWNTWRSSPVIFWVNIDGCYRKREKGGYGAILRDNLAKPIVAATGVSECGPVSVLYHQLQGVKRGLELAKEFRCRHVRVCTSSNYTVGVLDGSRFPEPLDYFVVAPILEEIRRMRDDGCFKWLQICRLPREHNRAADYLAKLDKTIQIIKPDEFPKELEDIIYEDANGGFYVRPFGRPVFL</sequence>
<keyword evidence="4" id="KW-1185">Reference proteome</keyword>
<protein>
    <recommendedName>
        <fullName evidence="2">RNase H type-1 domain-containing protein</fullName>
    </recommendedName>
</protein>
<dbReference type="Gene3D" id="3.30.420.10">
    <property type="entry name" value="Ribonuclease H-like superfamily/Ribonuclease H"/>
    <property type="match status" value="1"/>
</dbReference>
<dbReference type="PANTHER" id="PTHR47723">
    <property type="entry name" value="OS05G0353850 PROTEIN"/>
    <property type="match status" value="1"/>
</dbReference>
<feature type="region of interest" description="Disordered" evidence="1">
    <location>
        <begin position="335"/>
        <end position="371"/>
    </location>
</feature>
<dbReference type="InterPro" id="IPR053151">
    <property type="entry name" value="RNase_H-like"/>
</dbReference>
<dbReference type="InterPro" id="IPR036397">
    <property type="entry name" value="RNaseH_sf"/>
</dbReference>
<dbReference type="GO" id="GO:0004523">
    <property type="term" value="F:RNA-DNA hybrid ribonuclease activity"/>
    <property type="evidence" value="ECO:0007669"/>
    <property type="project" value="InterPro"/>
</dbReference>
<accession>A0A200R768</accession>
<dbReference type="Proteomes" id="UP000195402">
    <property type="component" value="Unassembled WGS sequence"/>
</dbReference>
<dbReference type="InParanoid" id="A0A200R768"/>
<dbReference type="AlphaFoldDB" id="A0A200R768"/>
<gene>
    <name evidence="3" type="ORF">BVC80_1831g113</name>
</gene>
<dbReference type="OrthoDB" id="1931096at2759"/>
<feature type="domain" description="RNase H type-1" evidence="2">
    <location>
        <begin position="412"/>
        <end position="538"/>
    </location>
</feature>
<name>A0A200R768_MACCD</name>
<comment type="caution">
    <text evidence="3">The sequence shown here is derived from an EMBL/GenBank/DDBJ whole genome shotgun (WGS) entry which is preliminary data.</text>
</comment>
<dbReference type="GO" id="GO:0003676">
    <property type="term" value="F:nucleic acid binding"/>
    <property type="evidence" value="ECO:0007669"/>
    <property type="project" value="InterPro"/>
</dbReference>
<feature type="compositionally biased region" description="Basic residues" evidence="1">
    <location>
        <begin position="345"/>
        <end position="362"/>
    </location>
</feature>
<dbReference type="InterPro" id="IPR002156">
    <property type="entry name" value="RNaseH_domain"/>
</dbReference>
<dbReference type="CDD" id="cd06222">
    <property type="entry name" value="RNase_H_like"/>
    <property type="match status" value="1"/>
</dbReference>
<dbReference type="PANTHER" id="PTHR47723:SF19">
    <property type="entry name" value="POLYNUCLEOTIDYL TRANSFERASE, RIBONUCLEASE H-LIKE SUPERFAMILY PROTEIN"/>
    <property type="match status" value="1"/>
</dbReference>
<reference evidence="3 4" key="1">
    <citation type="journal article" date="2017" name="Mol. Plant">
        <title>The Genome of Medicinal Plant Macleaya cordata Provides New Insights into Benzylisoquinoline Alkaloids Metabolism.</title>
        <authorList>
            <person name="Liu X."/>
            <person name="Liu Y."/>
            <person name="Huang P."/>
            <person name="Ma Y."/>
            <person name="Qing Z."/>
            <person name="Tang Q."/>
            <person name="Cao H."/>
            <person name="Cheng P."/>
            <person name="Zheng Y."/>
            <person name="Yuan Z."/>
            <person name="Zhou Y."/>
            <person name="Liu J."/>
            <person name="Tang Z."/>
            <person name="Zhuo Y."/>
            <person name="Zhang Y."/>
            <person name="Yu L."/>
            <person name="Huang J."/>
            <person name="Yang P."/>
            <person name="Peng Q."/>
            <person name="Zhang J."/>
            <person name="Jiang W."/>
            <person name="Zhang Z."/>
            <person name="Lin K."/>
            <person name="Ro D.K."/>
            <person name="Chen X."/>
            <person name="Xiong X."/>
            <person name="Shang Y."/>
            <person name="Huang S."/>
            <person name="Zeng J."/>
        </authorList>
    </citation>
    <scope>NUCLEOTIDE SEQUENCE [LARGE SCALE GENOMIC DNA]</scope>
    <source>
        <strain evidence="4">cv. BLH2017</strain>
        <tissue evidence="3">Root</tissue>
    </source>
</reference>
<dbReference type="InterPro" id="IPR044730">
    <property type="entry name" value="RNase_H-like_dom_plant"/>
</dbReference>
<dbReference type="SUPFAM" id="SSF53098">
    <property type="entry name" value="Ribonuclease H-like"/>
    <property type="match status" value="1"/>
</dbReference>
<dbReference type="Pfam" id="PF13456">
    <property type="entry name" value="RVT_3"/>
    <property type="match status" value="1"/>
</dbReference>